<evidence type="ECO:0000259" key="5">
    <source>
        <dbReference type="Pfam" id="PF00916"/>
    </source>
</evidence>
<name>A0A9P5D2F5_9HYPO</name>
<evidence type="ECO:0000256" key="4">
    <source>
        <dbReference type="ARBA" id="ARBA00023136"/>
    </source>
</evidence>
<dbReference type="OrthoDB" id="288203at2759"/>
<dbReference type="InterPro" id="IPR011547">
    <property type="entry name" value="SLC26A/SulP_dom"/>
</dbReference>
<keyword evidence="3" id="KW-1133">Transmembrane helix</keyword>
<reference evidence="6" key="1">
    <citation type="submission" date="2020-03" db="EMBL/GenBank/DDBJ databases">
        <title>Site-based positive gene gene selection in Geosmithia morbida across the United States reveals a broad range of putative effectors and factors for local host and environmental adapation.</title>
        <authorList>
            <person name="Onufrak A."/>
            <person name="Murdoch R.W."/>
            <person name="Gazis R."/>
            <person name="Huff M."/>
            <person name="Staton M."/>
            <person name="Klingeman W."/>
            <person name="Hadziabdic D."/>
        </authorList>
    </citation>
    <scope>NUCLEOTIDE SEQUENCE</scope>
    <source>
        <strain evidence="6">1262</strain>
    </source>
</reference>
<organism evidence="6 7">
    <name type="scientific">Geosmithia morbida</name>
    <dbReference type="NCBI Taxonomy" id="1094350"/>
    <lineage>
        <taxon>Eukaryota</taxon>
        <taxon>Fungi</taxon>
        <taxon>Dikarya</taxon>
        <taxon>Ascomycota</taxon>
        <taxon>Pezizomycotina</taxon>
        <taxon>Sordariomycetes</taxon>
        <taxon>Hypocreomycetidae</taxon>
        <taxon>Hypocreales</taxon>
        <taxon>Bionectriaceae</taxon>
        <taxon>Geosmithia</taxon>
    </lineage>
</organism>
<dbReference type="AlphaFoldDB" id="A0A9P5D2F5"/>
<comment type="subcellular location">
    <subcellularLocation>
        <location evidence="1">Membrane</location>
        <topology evidence="1">Multi-pass membrane protein</topology>
    </subcellularLocation>
</comment>
<protein>
    <submittedName>
        <fullName evidence="6">Solute carrier family 26 (Sodium-independent sulfate anion transporter), member 11</fullName>
    </submittedName>
</protein>
<dbReference type="Proteomes" id="UP000749293">
    <property type="component" value="Unassembled WGS sequence"/>
</dbReference>
<dbReference type="GO" id="GO:0055085">
    <property type="term" value="P:transmembrane transport"/>
    <property type="evidence" value="ECO:0007669"/>
    <property type="project" value="InterPro"/>
</dbReference>
<evidence type="ECO:0000256" key="2">
    <source>
        <dbReference type="ARBA" id="ARBA00022692"/>
    </source>
</evidence>
<feature type="domain" description="SLC26A/SulP transporter" evidence="5">
    <location>
        <begin position="62"/>
        <end position="111"/>
    </location>
</feature>
<dbReference type="Pfam" id="PF00916">
    <property type="entry name" value="Sulfate_transp"/>
    <property type="match status" value="1"/>
</dbReference>
<dbReference type="EMBL" id="JAANYQ010000003">
    <property type="protein sequence ID" value="KAF4124998.1"/>
    <property type="molecule type" value="Genomic_DNA"/>
</dbReference>
<accession>A0A9P5D2F5</accession>
<dbReference type="InterPro" id="IPR001902">
    <property type="entry name" value="SLC26A/SulP_fam"/>
</dbReference>
<sequence length="113" mass="12726">MDRLHAIKQRIAESYRTDPNIDKVRRYAGPVARSLPLSTADYLAEKLPVVQWLPHYNPRWIVHDAVAGITLGVMFIPQGLAYAKIATIPIEHGLYSCWIPSAVYFFLGTSKGM</sequence>
<dbReference type="GO" id="GO:0016020">
    <property type="term" value="C:membrane"/>
    <property type="evidence" value="ECO:0007669"/>
    <property type="project" value="UniProtKB-SubCell"/>
</dbReference>
<evidence type="ECO:0000313" key="6">
    <source>
        <dbReference type="EMBL" id="KAF4124998.1"/>
    </source>
</evidence>
<proteinExistence type="predicted"/>
<dbReference type="PANTHER" id="PTHR11814">
    <property type="entry name" value="SULFATE TRANSPORTER"/>
    <property type="match status" value="1"/>
</dbReference>
<keyword evidence="7" id="KW-1185">Reference proteome</keyword>
<dbReference type="GeneID" id="55970065"/>
<evidence type="ECO:0000256" key="3">
    <source>
        <dbReference type="ARBA" id="ARBA00022989"/>
    </source>
</evidence>
<dbReference type="RefSeq" id="XP_035323650.1">
    <property type="nucleotide sequence ID" value="XM_035465813.1"/>
</dbReference>
<keyword evidence="4" id="KW-0472">Membrane</keyword>
<comment type="caution">
    <text evidence="6">The sequence shown here is derived from an EMBL/GenBank/DDBJ whole genome shotgun (WGS) entry which is preliminary data.</text>
</comment>
<evidence type="ECO:0000256" key="1">
    <source>
        <dbReference type="ARBA" id="ARBA00004141"/>
    </source>
</evidence>
<keyword evidence="2" id="KW-0812">Transmembrane</keyword>
<evidence type="ECO:0000313" key="7">
    <source>
        <dbReference type="Proteomes" id="UP000749293"/>
    </source>
</evidence>
<gene>
    <name evidence="6" type="ORF">GMORB2_3837</name>
</gene>